<organism evidence="8 9">
    <name type="scientific">Corynebacterium meridianum</name>
    <dbReference type="NCBI Taxonomy" id="2765363"/>
    <lineage>
        <taxon>Bacteria</taxon>
        <taxon>Bacillati</taxon>
        <taxon>Actinomycetota</taxon>
        <taxon>Actinomycetes</taxon>
        <taxon>Mycobacteriales</taxon>
        <taxon>Corynebacteriaceae</taxon>
        <taxon>Corynebacterium</taxon>
    </lineage>
</organism>
<dbReference type="InterPro" id="IPR037294">
    <property type="entry name" value="ABC_BtuC-like"/>
</dbReference>
<dbReference type="Pfam" id="PF00950">
    <property type="entry name" value="ABC-3"/>
    <property type="match status" value="1"/>
</dbReference>
<feature type="transmembrane region" description="Helical" evidence="7">
    <location>
        <begin position="117"/>
        <end position="137"/>
    </location>
</feature>
<dbReference type="PANTHER" id="PTHR30477">
    <property type="entry name" value="ABC-TRANSPORTER METAL-BINDING PROTEIN"/>
    <property type="match status" value="1"/>
</dbReference>
<evidence type="ECO:0000313" key="9">
    <source>
        <dbReference type="Proteomes" id="UP000645966"/>
    </source>
</evidence>
<sequence length="323" mass="33761">MWDSFILGVTDAVESLRLAVTDVPGLQTVAAAPYLFRPFLMLMFLGIVAGLVGVIINLRCLEFNAEAMVHSVFPGIVAGAVYGGLDMIIPGAAICAVFIVIALTAVGRRNTKVSESGTAVVLTSFFSAGIVLSLYKGDRSGQLEALMFGRLLEVTPDRFVESILVCLVALTIITVSWKEQIFTAFDRDGARAAGISGFAVDLMVNAAIAAVVVSSASAVGVLLVIGYLVVPGATARLLVDRVSLMIPVAIAVGVIGGYAGMIIMTLDTPHPVSPQASVALSVIALFFLALPVKWFRTRFARDRAATGRDDTPTPADTTVGGAA</sequence>
<dbReference type="SUPFAM" id="SSF81345">
    <property type="entry name" value="ABC transporter involved in vitamin B12 uptake, BtuC"/>
    <property type="match status" value="1"/>
</dbReference>
<reference evidence="8" key="1">
    <citation type="submission" date="2020-12" db="EMBL/GenBank/DDBJ databases">
        <title>Genome public.</title>
        <authorList>
            <person name="Sun Q."/>
        </authorList>
    </citation>
    <scope>NUCLEOTIDE SEQUENCE</scope>
    <source>
        <strain evidence="8">CCM 8863</strain>
    </source>
</reference>
<feature type="transmembrane region" description="Helical" evidence="7">
    <location>
        <begin position="206"/>
        <end position="230"/>
    </location>
</feature>
<dbReference type="InterPro" id="IPR001626">
    <property type="entry name" value="ABC_TroCD"/>
</dbReference>
<dbReference type="PANTHER" id="PTHR30477:SF0">
    <property type="entry name" value="METAL TRANSPORT SYSTEM MEMBRANE PROTEIN TM_0125-RELATED"/>
    <property type="match status" value="1"/>
</dbReference>
<dbReference type="AlphaFoldDB" id="A0A934M7F5"/>
<evidence type="ECO:0000256" key="5">
    <source>
        <dbReference type="ARBA" id="ARBA00023136"/>
    </source>
</evidence>
<dbReference type="Gene3D" id="1.10.3470.10">
    <property type="entry name" value="ABC transporter involved in vitamin B12 uptake, BtuC"/>
    <property type="match status" value="1"/>
</dbReference>
<keyword evidence="4 7" id="KW-1133">Transmembrane helix</keyword>
<protein>
    <submittedName>
        <fullName evidence="8">Metal ABC transporter permease</fullName>
    </submittedName>
</protein>
<evidence type="ECO:0000256" key="6">
    <source>
        <dbReference type="RuleBase" id="RU003943"/>
    </source>
</evidence>
<evidence type="ECO:0000313" key="8">
    <source>
        <dbReference type="EMBL" id="MBI8989482.1"/>
    </source>
</evidence>
<accession>A0A934M7F5</accession>
<dbReference type="GO" id="GO:0055085">
    <property type="term" value="P:transmembrane transport"/>
    <property type="evidence" value="ECO:0007669"/>
    <property type="project" value="InterPro"/>
</dbReference>
<keyword evidence="6" id="KW-0813">Transport</keyword>
<comment type="caution">
    <text evidence="8">The sequence shown here is derived from an EMBL/GenBank/DDBJ whole genome shotgun (WGS) entry which is preliminary data.</text>
</comment>
<feature type="transmembrane region" description="Helical" evidence="7">
    <location>
        <begin position="276"/>
        <end position="295"/>
    </location>
</feature>
<evidence type="ECO:0000256" key="3">
    <source>
        <dbReference type="ARBA" id="ARBA00022692"/>
    </source>
</evidence>
<comment type="similarity">
    <text evidence="2 6">Belongs to the ABC-3 integral membrane protein family.</text>
</comment>
<dbReference type="RefSeq" id="WP_198738526.1">
    <property type="nucleotide sequence ID" value="NZ_JAEIOS010000012.1"/>
</dbReference>
<proteinExistence type="inferred from homology"/>
<evidence type="ECO:0000256" key="1">
    <source>
        <dbReference type="ARBA" id="ARBA00004141"/>
    </source>
</evidence>
<dbReference type="EMBL" id="JAEIOS010000012">
    <property type="protein sequence ID" value="MBI8989482.1"/>
    <property type="molecule type" value="Genomic_DNA"/>
</dbReference>
<comment type="subcellular location">
    <subcellularLocation>
        <location evidence="6">Cell membrane</location>
        <topology evidence="6">Multi-pass membrane protein</topology>
    </subcellularLocation>
    <subcellularLocation>
        <location evidence="1">Membrane</location>
        <topology evidence="1">Multi-pass membrane protein</topology>
    </subcellularLocation>
</comment>
<evidence type="ECO:0000256" key="7">
    <source>
        <dbReference type="SAM" id="Phobius"/>
    </source>
</evidence>
<gene>
    <name evidence="8" type="ORF">JDV75_06870</name>
</gene>
<dbReference type="Proteomes" id="UP000645966">
    <property type="component" value="Unassembled WGS sequence"/>
</dbReference>
<evidence type="ECO:0000256" key="2">
    <source>
        <dbReference type="ARBA" id="ARBA00008034"/>
    </source>
</evidence>
<feature type="transmembrane region" description="Helical" evidence="7">
    <location>
        <begin position="242"/>
        <end position="264"/>
    </location>
</feature>
<evidence type="ECO:0000256" key="4">
    <source>
        <dbReference type="ARBA" id="ARBA00022989"/>
    </source>
</evidence>
<feature type="transmembrane region" description="Helical" evidence="7">
    <location>
        <begin position="158"/>
        <end position="177"/>
    </location>
</feature>
<feature type="transmembrane region" description="Helical" evidence="7">
    <location>
        <begin position="39"/>
        <end position="60"/>
    </location>
</feature>
<dbReference type="GO" id="GO:0043190">
    <property type="term" value="C:ATP-binding cassette (ABC) transporter complex"/>
    <property type="evidence" value="ECO:0007669"/>
    <property type="project" value="InterPro"/>
</dbReference>
<keyword evidence="3 6" id="KW-0812">Transmembrane</keyword>
<name>A0A934M7F5_9CORY</name>
<keyword evidence="9" id="KW-1185">Reference proteome</keyword>
<feature type="transmembrane region" description="Helical" evidence="7">
    <location>
        <begin position="72"/>
        <end position="105"/>
    </location>
</feature>
<keyword evidence="5 7" id="KW-0472">Membrane</keyword>